<feature type="region of interest" description="Disordered" evidence="1">
    <location>
        <begin position="278"/>
        <end position="297"/>
    </location>
</feature>
<gene>
    <name evidence="3" type="ORF">F1559_001061</name>
</gene>
<sequence>MERAPLESALVSSENRIHLSVAEQVTLQILPVWEHIFPERQVTNVTERQALASLTPVRLCVPVDITIAGLEEQIRQAYFPRCCENLQLSAESIAEALGRAHILYSGTALDPQSTLRALRIASGTTLRWRTSPVADTTSNASVEDTRRSDPRISATNRLETRVYRLEPNTGLTSGGSRVLVFGNHFPAVARIRFGHIIVHANRHSAQCLECIAPAHEPGVVNVEVTMQASQEHRPDVWTQDRITYTYVGYERLSMILAVHAAERRAAVPLANTTGACRPTESLSWNRHDSDHEDRNQH</sequence>
<evidence type="ECO:0000313" key="3">
    <source>
        <dbReference type="EMBL" id="KAF6004756.1"/>
    </source>
</evidence>
<evidence type="ECO:0000313" key="4">
    <source>
        <dbReference type="Proteomes" id="UP000530660"/>
    </source>
</evidence>
<proteinExistence type="predicted"/>
<organism evidence="3 4">
    <name type="scientific">Cyanidiococcus yangmingshanensis</name>
    <dbReference type="NCBI Taxonomy" id="2690220"/>
    <lineage>
        <taxon>Eukaryota</taxon>
        <taxon>Rhodophyta</taxon>
        <taxon>Bangiophyceae</taxon>
        <taxon>Cyanidiales</taxon>
        <taxon>Cyanidiaceae</taxon>
        <taxon>Cyanidiococcus</taxon>
    </lineage>
</organism>
<feature type="compositionally biased region" description="Basic and acidic residues" evidence="1">
    <location>
        <begin position="285"/>
        <end position="297"/>
    </location>
</feature>
<protein>
    <recommendedName>
        <fullName evidence="2">IPT/TIG domain-containing protein</fullName>
    </recommendedName>
</protein>
<dbReference type="InterPro" id="IPR002909">
    <property type="entry name" value="IPT_dom"/>
</dbReference>
<dbReference type="SMART" id="SM00429">
    <property type="entry name" value="IPT"/>
    <property type="match status" value="1"/>
</dbReference>
<feature type="domain" description="IPT/TIG" evidence="2">
    <location>
        <begin position="159"/>
        <end position="247"/>
    </location>
</feature>
<evidence type="ECO:0000256" key="1">
    <source>
        <dbReference type="SAM" id="MobiDB-lite"/>
    </source>
</evidence>
<dbReference type="InterPro" id="IPR014756">
    <property type="entry name" value="Ig_E-set"/>
</dbReference>
<dbReference type="SUPFAM" id="SSF81296">
    <property type="entry name" value="E set domains"/>
    <property type="match status" value="1"/>
</dbReference>
<dbReference type="CDD" id="cd00102">
    <property type="entry name" value="IPT"/>
    <property type="match status" value="1"/>
</dbReference>
<evidence type="ECO:0000259" key="2">
    <source>
        <dbReference type="SMART" id="SM00429"/>
    </source>
</evidence>
<dbReference type="Gene3D" id="2.60.40.10">
    <property type="entry name" value="Immunoglobulins"/>
    <property type="match status" value="1"/>
</dbReference>
<dbReference type="Proteomes" id="UP000530660">
    <property type="component" value="Unassembled WGS sequence"/>
</dbReference>
<dbReference type="InterPro" id="IPR013783">
    <property type="entry name" value="Ig-like_fold"/>
</dbReference>
<reference evidence="3 4" key="1">
    <citation type="journal article" date="2020" name="J. Phycol.">
        <title>Comparative genome analysis reveals Cyanidiococcus gen. nov., a new extremophilic red algal genus sister to Cyanidioschyzon (Cyanidioschyzonaceae, Rhodophyta).</title>
        <authorList>
            <person name="Liu S.-L."/>
            <person name="Chiang Y.-R."/>
            <person name="Yoon H.S."/>
            <person name="Fu H.-Y."/>
        </authorList>
    </citation>
    <scope>NUCLEOTIDE SEQUENCE [LARGE SCALE GENOMIC DNA]</scope>
    <source>
        <strain evidence="3 4">THAL066</strain>
    </source>
</reference>
<dbReference type="AlphaFoldDB" id="A0A7J7INR3"/>
<dbReference type="Pfam" id="PF01833">
    <property type="entry name" value="TIG"/>
    <property type="match status" value="1"/>
</dbReference>
<name>A0A7J7INR3_9RHOD</name>
<dbReference type="OrthoDB" id="100751at2759"/>
<accession>A0A7J7INR3</accession>
<keyword evidence="4" id="KW-1185">Reference proteome</keyword>
<dbReference type="EMBL" id="VWRR01000002">
    <property type="protein sequence ID" value="KAF6004756.1"/>
    <property type="molecule type" value="Genomic_DNA"/>
</dbReference>
<comment type="caution">
    <text evidence="3">The sequence shown here is derived from an EMBL/GenBank/DDBJ whole genome shotgun (WGS) entry which is preliminary data.</text>
</comment>